<gene>
    <name evidence="1" type="ORF">GMRT_10105</name>
</gene>
<keyword evidence="2" id="KW-1185">Reference proteome</keyword>
<organism evidence="1 2">
    <name type="scientific">Giardia muris</name>
    <dbReference type="NCBI Taxonomy" id="5742"/>
    <lineage>
        <taxon>Eukaryota</taxon>
        <taxon>Metamonada</taxon>
        <taxon>Diplomonadida</taxon>
        <taxon>Hexamitidae</taxon>
        <taxon>Giardiinae</taxon>
        <taxon>Giardia</taxon>
    </lineage>
</organism>
<evidence type="ECO:0000313" key="2">
    <source>
        <dbReference type="Proteomes" id="UP000315496"/>
    </source>
</evidence>
<sequence length="549" mass="61496">MCSDTTGRYALSLPNLPHAYALDHGSDFIELDRNFATYRATSGELFIVHRTETKTHAVPLMLGEAKTTNLLETPTPGRITISQEPLLLLDLEGAIIPTQVTYHAAFQIYVGILVLLLVSPRWECVQLYLLQVGRGMEGFYIERHRKLDSSRIPLFHVNDALQVESRIILGGISELISIQFEVSNTSSEERVLDQITYEIDTLRMRRCLYKYRLAVGFIERAWKINREFQESGSLHISQLSRDLLPVLRNPTPDDTTDEGDSGIFGSYLPGINTDAMIHSIPSPRSSLLCDDCEDFIDEEICWEPIRTSRGIQVWIRRVPTLPPGFVEFGTPLHEDELVPGRRYFVVDGKYYGFLQVKAVDPYDPSDRGRYQDVTLTSTGTCGLACTSPGQTQRVQQHSELTPLHPQGRSASSVARVELPCLLLVGGISSGSDGRLKGRACILACPFTGEKLLHRIILRGCRLTTHWDVLYASRTVLIAVGGGNEKHTYLQRIDLKTGECKVMVLEIGRRNRPSISFGAESLHIESGYNDSLLFRDTVSVKRTTFLSAPQ</sequence>
<protein>
    <submittedName>
        <fullName evidence="1">Uncharacterized protein</fullName>
    </submittedName>
</protein>
<comment type="caution">
    <text evidence="1">The sequence shown here is derived from an EMBL/GenBank/DDBJ whole genome shotgun (WGS) entry which is preliminary data.</text>
</comment>
<accession>A0A4Z1SRZ0</accession>
<dbReference type="AlphaFoldDB" id="A0A4Z1SRZ0"/>
<dbReference type="EMBL" id="VDLU01000003">
    <property type="protein sequence ID" value="TNJ27755.1"/>
    <property type="molecule type" value="Genomic_DNA"/>
</dbReference>
<name>A0A4Z1SRZ0_GIAMU</name>
<dbReference type="VEuPathDB" id="GiardiaDB:GMRT_10105"/>
<proteinExistence type="predicted"/>
<dbReference type="Proteomes" id="UP000315496">
    <property type="component" value="Chromosome 3"/>
</dbReference>
<evidence type="ECO:0000313" key="1">
    <source>
        <dbReference type="EMBL" id="TNJ27755.1"/>
    </source>
</evidence>
<reference evidence="1 2" key="1">
    <citation type="submission" date="2019-05" db="EMBL/GenBank/DDBJ databases">
        <title>The compact genome of Giardia muris reveals important steps in the evolution of intestinal protozoan parasites.</title>
        <authorList>
            <person name="Xu F."/>
            <person name="Jimenez-Gonzalez A."/>
            <person name="Einarsson E."/>
            <person name="Astvaldsson A."/>
            <person name="Peirasmaki D."/>
            <person name="Eckmann L."/>
            <person name="Andersson J.O."/>
            <person name="Svard S.G."/>
            <person name="Jerlstrom-Hultqvist J."/>
        </authorList>
    </citation>
    <scope>NUCLEOTIDE SEQUENCE [LARGE SCALE GENOMIC DNA]</scope>
    <source>
        <strain evidence="1 2">Roberts-Thomson</strain>
    </source>
</reference>